<accession>A0A2A4JME6</accession>
<dbReference type="AlphaFoldDB" id="A0A2A4JME6"/>
<sequence>MTGIFYEAKQRYLAKLNASTLAQDRFKTSSSVIDMIRQLIEQTIVAPDYVIRKTRHDKLKLLKRKVVTISEFEVQTFYVEVVPLECAFDIIFEAHCDTKHGSAQHVYNVLQNKYRLPLTCVQMAVSECLKCSHPNAVQRGIGEWKVSILDVTDIPTLHNPKQQDVLLIVDYHTNFTLLRPLPDTAMFEVSEELDFIFTEYGFPEKIYVPESLLFLEDVIDVVWSTRGGGRERIVVEQFYEEVFEEDSRRIFNELATWSLGTEDAILQLGCVVVPFALNATYQPMNSLDDENFGVPMNMFYRRKTLWDNYYS</sequence>
<proteinExistence type="predicted"/>
<dbReference type="EMBL" id="NWSH01001109">
    <property type="protein sequence ID" value="PCG72570.1"/>
    <property type="molecule type" value="Genomic_DNA"/>
</dbReference>
<comment type="caution">
    <text evidence="1">The sequence shown here is derived from an EMBL/GenBank/DDBJ whole genome shotgun (WGS) entry which is preliminary data.</text>
</comment>
<reference evidence="1" key="1">
    <citation type="submission" date="2017-09" db="EMBL/GenBank/DDBJ databases">
        <title>Contemporary evolution of a Lepidopteran species, Heliothis virescens, in response to modern agricultural practices.</title>
        <authorList>
            <person name="Fritz M.L."/>
            <person name="Deyonke A.M."/>
            <person name="Papanicolaou A."/>
            <person name="Micinski S."/>
            <person name="Westbrook J."/>
            <person name="Gould F."/>
        </authorList>
    </citation>
    <scope>NUCLEOTIDE SEQUENCE [LARGE SCALE GENOMIC DNA]</scope>
    <source>
        <strain evidence="1">HvINT-</strain>
        <tissue evidence="1">Whole body</tissue>
    </source>
</reference>
<evidence type="ECO:0000313" key="1">
    <source>
        <dbReference type="EMBL" id="PCG72570.1"/>
    </source>
</evidence>
<organism evidence="1">
    <name type="scientific">Heliothis virescens</name>
    <name type="common">Tobacco budworm moth</name>
    <dbReference type="NCBI Taxonomy" id="7102"/>
    <lineage>
        <taxon>Eukaryota</taxon>
        <taxon>Metazoa</taxon>
        <taxon>Ecdysozoa</taxon>
        <taxon>Arthropoda</taxon>
        <taxon>Hexapoda</taxon>
        <taxon>Insecta</taxon>
        <taxon>Pterygota</taxon>
        <taxon>Neoptera</taxon>
        <taxon>Endopterygota</taxon>
        <taxon>Lepidoptera</taxon>
        <taxon>Glossata</taxon>
        <taxon>Ditrysia</taxon>
        <taxon>Noctuoidea</taxon>
        <taxon>Noctuidae</taxon>
        <taxon>Heliothinae</taxon>
        <taxon>Heliothis</taxon>
    </lineage>
</organism>
<protein>
    <submittedName>
        <fullName evidence="1">Uncharacterized protein</fullName>
    </submittedName>
</protein>
<gene>
    <name evidence="1" type="ORF">B5V51_704</name>
</gene>
<name>A0A2A4JME6_HELVI</name>